<feature type="binding site" evidence="3">
    <location>
        <position position="116"/>
    </location>
    <ligand>
        <name>substrate</name>
    </ligand>
</feature>
<gene>
    <name evidence="6" type="ORF">QBC33DRAFT_461360</name>
</gene>
<comment type="caution">
    <text evidence="6">The sequence shown here is derived from an EMBL/GenBank/DDBJ whole genome shotgun (WGS) entry which is preliminary data.</text>
</comment>
<dbReference type="InterPro" id="IPR036812">
    <property type="entry name" value="NAD(P)_OxRdtase_dom_sf"/>
</dbReference>
<dbReference type="PANTHER" id="PTHR11732">
    <property type="entry name" value="ALDO/KETO REDUCTASE"/>
    <property type="match status" value="1"/>
</dbReference>
<proteinExistence type="predicted"/>
<dbReference type="InterPro" id="IPR023210">
    <property type="entry name" value="NADP_OxRdtase_dom"/>
</dbReference>
<evidence type="ECO:0000313" key="7">
    <source>
        <dbReference type="Proteomes" id="UP001244011"/>
    </source>
</evidence>
<dbReference type="FunFam" id="3.20.20.100:FF:000002">
    <property type="entry name" value="2,5-diketo-D-gluconic acid reductase A"/>
    <property type="match status" value="1"/>
</dbReference>
<protein>
    <submittedName>
        <fullName evidence="6">Aldo/keto reductase-like protein</fullName>
    </submittedName>
</protein>
<evidence type="ECO:0000313" key="6">
    <source>
        <dbReference type="EMBL" id="KAK1762473.1"/>
    </source>
</evidence>
<dbReference type="PROSITE" id="PS00798">
    <property type="entry name" value="ALDOKETO_REDUCTASE_1"/>
    <property type="match status" value="1"/>
</dbReference>
<feature type="site" description="Lowers pKa of active site Tyr" evidence="4">
    <location>
        <position position="83"/>
    </location>
</feature>
<dbReference type="PRINTS" id="PR00069">
    <property type="entry name" value="ALDKETRDTASE"/>
</dbReference>
<dbReference type="GO" id="GO:0016616">
    <property type="term" value="F:oxidoreductase activity, acting on the CH-OH group of donors, NAD or NADP as acceptor"/>
    <property type="evidence" value="ECO:0007669"/>
    <property type="project" value="UniProtKB-ARBA"/>
</dbReference>
<dbReference type="EMBL" id="MU839037">
    <property type="protein sequence ID" value="KAK1762473.1"/>
    <property type="molecule type" value="Genomic_DNA"/>
</dbReference>
<feature type="active site" description="Proton donor" evidence="2">
    <location>
        <position position="58"/>
    </location>
</feature>
<feature type="domain" description="NADP-dependent oxidoreductase" evidence="5">
    <location>
        <begin position="22"/>
        <end position="298"/>
    </location>
</feature>
<dbReference type="Pfam" id="PF00248">
    <property type="entry name" value="Aldo_ket_red"/>
    <property type="match status" value="1"/>
</dbReference>
<accession>A0AAJ0BQ88</accession>
<name>A0AAJ0BQ88_9PEZI</name>
<evidence type="ECO:0000259" key="5">
    <source>
        <dbReference type="Pfam" id="PF00248"/>
    </source>
</evidence>
<dbReference type="PROSITE" id="PS00062">
    <property type="entry name" value="ALDOKETO_REDUCTASE_2"/>
    <property type="match status" value="1"/>
</dbReference>
<reference evidence="6" key="1">
    <citation type="submission" date="2023-06" db="EMBL/GenBank/DDBJ databases">
        <title>Genome-scale phylogeny and comparative genomics of the fungal order Sordariales.</title>
        <authorList>
            <consortium name="Lawrence Berkeley National Laboratory"/>
            <person name="Hensen N."/>
            <person name="Bonometti L."/>
            <person name="Westerberg I."/>
            <person name="Brannstrom I.O."/>
            <person name="Guillou S."/>
            <person name="Cros-Aarteil S."/>
            <person name="Calhoun S."/>
            <person name="Haridas S."/>
            <person name="Kuo A."/>
            <person name="Mondo S."/>
            <person name="Pangilinan J."/>
            <person name="Riley R."/>
            <person name="Labutti K."/>
            <person name="Andreopoulos B."/>
            <person name="Lipzen A."/>
            <person name="Chen C."/>
            <person name="Yanf M."/>
            <person name="Daum C."/>
            <person name="Ng V."/>
            <person name="Clum A."/>
            <person name="Steindorff A."/>
            <person name="Ohm R."/>
            <person name="Martin F."/>
            <person name="Silar P."/>
            <person name="Natvig D."/>
            <person name="Lalanne C."/>
            <person name="Gautier V."/>
            <person name="Ament-Velasquez S.L."/>
            <person name="Kruys A."/>
            <person name="Hutchinson M.I."/>
            <person name="Powell A.J."/>
            <person name="Barry K."/>
            <person name="Miller A.N."/>
            <person name="Grigoriev I.V."/>
            <person name="Debuchy R."/>
            <person name="Gladieux P."/>
            <person name="Thoren M.H."/>
            <person name="Johannesson H."/>
        </authorList>
    </citation>
    <scope>NUCLEOTIDE SEQUENCE</scope>
    <source>
        <strain evidence="6">8032-3</strain>
    </source>
</reference>
<organism evidence="6 7">
    <name type="scientific">Phialemonium atrogriseum</name>
    <dbReference type="NCBI Taxonomy" id="1093897"/>
    <lineage>
        <taxon>Eukaryota</taxon>
        <taxon>Fungi</taxon>
        <taxon>Dikarya</taxon>
        <taxon>Ascomycota</taxon>
        <taxon>Pezizomycotina</taxon>
        <taxon>Sordariomycetes</taxon>
        <taxon>Sordariomycetidae</taxon>
        <taxon>Cephalothecales</taxon>
        <taxon>Cephalothecaceae</taxon>
        <taxon>Phialemonium</taxon>
    </lineage>
</organism>
<sequence length="324" mass="36285">MSPLTSAAPNGSPLKPIQIPALGLGTFEAAADDAGRCARAVSHALRTGYRHIDTAAAYGCEAEVGEGIRDSGIPRGDIFLCTKFWQQWHAPEDVARSLDESLARLQTSYVDLYLMHWPLAFERTDDYEIRTREDGKPVVNEELSSNHEPTWRAMEELVRRGKTRAIGVSNFNVEQLKKLLSFARIKPVCNQVEAHPWLPQKELLEFCRENDIAFVAYSPLGSQSGPKTMHTLTARLLEDETVVEVAHRLKTGPAQVLLAWAIQRGTVAIPKSSNPKRIDDNLKVIELGKKDFDLIDQITVRDPLKRNRLVNFDTVWGVNCFGDE</sequence>
<dbReference type="GeneID" id="85308213"/>
<dbReference type="PIRSF" id="PIRSF000097">
    <property type="entry name" value="AKR"/>
    <property type="match status" value="1"/>
</dbReference>
<dbReference type="CDD" id="cd19071">
    <property type="entry name" value="AKR_AKR1-5-like"/>
    <property type="match status" value="1"/>
</dbReference>
<keyword evidence="1" id="KW-0560">Oxidoreductase</keyword>
<dbReference type="Gene3D" id="3.20.20.100">
    <property type="entry name" value="NADP-dependent oxidoreductase domain"/>
    <property type="match status" value="1"/>
</dbReference>
<evidence type="ECO:0000256" key="4">
    <source>
        <dbReference type="PIRSR" id="PIRSR000097-3"/>
    </source>
</evidence>
<evidence type="ECO:0000256" key="1">
    <source>
        <dbReference type="ARBA" id="ARBA00023002"/>
    </source>
</evidence>
<dbReference type="RefSeq" id="XP_060278686.1">
    <property type="nucleotide sequence ID" value="XM_060425026.1"/>
</dbReference>
<dbReference type="InterPro" id="IPR018170">
    <property type="entry name" value="Aldo/ket_reductase_CS"/>
</dbReference>
<dbReference type="Proteomes" id="UP001244011">
    <property type="component" value="Unassembled WGS sequence"/>
</dbReference>
<dbReference type="SUPFAM" id="SSF51430">
    <property type="entry name" value="NAD(P)-linked oxidoreductase"/>
    <property type="match status" value="1"/>
</dbReference>
<evidence type="ECO:0000256" key="2">
    <source>
        <dbReference type="PIRSR" id="PIRSR000097-1"/>
    </source>
</evidence>
<dbReference type="AlphaFoldDB" id="A0AAJ0BQ88"/>
<keyword evidence="7" id="KW-1185">Reference proteome</keyword>
<evidence type="ECO:0000256" key="3">
    <source>
        <dbReference type="PIRSR" id="PIRSR000097-2"/>
    </source>
</evidence>
<dbReference type="InterPro" id="IPR020471">
    <property type="entry name" value="AKR"/>
</dbReference>